<dbReference type="InterPro" id="IPR005702">
    <property type="entry name" value="Wzc-like_C"/>
</dbReference>
<dbReference type="Proteomes" id="UP000051248">
    <property type="component" value="Unassembled WGS sequence"/>
</dbReference>
<keyword evidence="13" id="KW-1185">Reference proteome</keyword>
<evidence type="ECO:0000256" key="4">
    <source>
        <dbReference type="ARBA" id="ARBA00022679"/>
    </source>
</evidence>
<proteinExistence type="inferred from homology"/>
<dbReference type="Gene3D" id="3.40.50.300">
    <property type="entry name" value="P-loop containing nucleotide triphosphate hydrolases"/>
    <property type="match status" value="1"/>
</dbReference>
<dbReference type="GO" id="GO:0005524">
    <property type="term" value="F:ATP binding"/>
    <property type="evidence" value="ECO:0007669"/>
    <property type="project" value="UniProtKB-KW"/>
</dbReference>
<evidence type="ECO:0000256" key="3">
    <source>
        <dbReference type="ARBA" id="ARBA00011903"/>
    </source>
</evidence>
<dbReference type="eggNOG" id="COG0489">
    <property type="taxonomic scope" value="Bacteria"/>
</dbReference>
<evidence type="ECO:0000256" key="10">
    <source>
        <dbReference type="ARBA" id="ARBA00023169"/>
    </source>
</evidence>
<dbReference type="GO" id="GO:0004715">
    <property type="term" value="F:non-membrane spanning protein tyrosine kinase activity"/>
    <property type="evidence" value="ECO:0007669"/>
    <property type="project" value="UniProtKB-EC"/>
</dbReference>
<dbReference type="GO" id="GO:0042802">
    <property type="term" value="F:identical protein binding"/>
    <property type="evidence" value="ECO:0007669"/>
    <property type="project" value="UniProtKB-ARBA"/>
</dbReference>
<organism evidence="12 13">
    <name type="scientific">Companilactobacillus nodensis DSM 19682 = JCM 14932 = NBRC 107160</name>
    <dbReference type="NCBI Taxonomy" id="1423775"/>
    <lineage>
        <taxon>Bacteria</taxon>
        <taxon>Bacillati</taxon>
        <taxon>Bacillota</taxon>
        <taxon>Bacilli</taxon>
        <taxon>Lactobacillales</taxon>
        <taxon>Lactobacillaceae</taxon>
        <taxon>Companilactobacillus</taxon>
    </lineage>
</organism>
<dbReference type="GO" id="GO:0000271">
    <property type="term" value="P:polysaccharide biosynthetic process"/>
    <property type="evidence" value="ECO:0007669"/>
    <property type="project" value="UniProtKB-KW"/>
</dbReference>
<dbReference type="InterPro" id="IPR033756">
    <property type="entry name" value="YlxH/NBP35"/>
</dbReference>
<keyword evidence="8" id="KW-0972">Capsule biogenesis/degradation</keyword>
<comment type="similarity">
    <text evidence="2">Belongs to the CpsD/CapB family.</text>
</comment>
<evidence type="ECO:0000313" key="12">
    <source>
        <dbReference type="EMBL" id="KRK79037.1"/>
    </source>
</evidence>
<dbReference type="SUPFAM" id="SSF52540">
    <property type="entry name" value="P-loop containing nucleoside triphosphate hydrolases"/>
    <property type="match status" value="1"/>
</dbReference>
<dbReference type="GO" id="GO:0005886">
    <property type="term" value="C:plasma membrane"/>
    <property type="evidence" value="ECO:0007669"/>
    <property type="project" value="TreeGrafter"/>
</dbReference>
<evidence type="ECO:0000313" key="13">
    <source>
        <dbReference type="Proteomes" id="UP000051248"/>
    </source>
</evidence>
<gene>
    <name evidence="12" type="ORF">FD03_GL001400</name>
</gene>
<keyword evidence="4" id="KW-0808">Transferase</keyword>
<evidence type="ECO:0000256" key="6">
    <source>
        <dbReference type="ARBA" id="ARBA00022777"/>
    </source>
</evidence>
<dbReference type="AlphaFoldDB" id="A0A0R1K612"/>
<keyword evidence="5" id="KW-0547">Nucleotide-binding</keyword>
<accession>A0A0R1K612</accession>
<dbReference type="CDD" id="cd05387">
    <property type="entry name" value="BY-kinase"/>
    <property type="match status" value="1"/>
</dbReference>
<reference evidence="12 13" key="1">
    <citation type="journal article" date="2015" name="Genome Announc.">
        <title>Expanding the biotechnology potential of lactobacilli through comparative genomics of 213 strains and associated genera.</title>
        <authorList>
            <person name="Sun Z."/>
            <person name="Harris H.M."/>
            <person name="McCann A."/>
            <person name="Guo C."/>
            <person name="Argimon S."/>
            <person name="Zhang W."/>
            <person name="Yang X."/>
            <person name="Jeffery I.B."/>
            <person name="Cooney J.C."/>
            <person name="Kagawa T.F."/>
            <person name="Liu W."/>
            <person name="Song Y."/>
            <person name="Salvetti E."/>
            <person name="Wrobel A."/>
            <person name="Rasinkangas P."/>
            <person name="Parkhill J."/>
            <person name="Rea M.C."/>
            <person name="O'Sullivan O."/>
            <person name="Ritari J."/>
            <person name="Douillard F.P."/>
            <person name="Paul Ross R."/>
            <person name="Yang R."/>
            <person name="Briner A.E."/>
            <person name="Felis G.E."/>
            <person name="de Vos W.M."/>
            <person name="Barrangou R."/>
            <person name="Klaenhammer T.R."/>
            <person name="Caufield P.W."/>
            <person name="Cui Y."/>
            <person name="Zhang H."/>
            <person name="O'Toole P.W."/>
        </authorList>
    </citation>
    <scope>NUCLEOTIDE SEQUENCE [LARGE SCALE GENOMIC DNA]</scope>
    <source>
        <strain evidence="12 13">DSM 19682</strain>
    </source>
</reference>
<keyword evidence="7" id="KW-0067">ATP-binding</keyword>
<evidence type="ECO:0000256" key="7">
    <source>
        <dbReference type="ARBA" id="ARBA00022840"/>
    </source>
</evidence>
<comment type="caution">
    <text evidence="12">The sequence shown here is derived from an EMBL/GenBank/DDBJ whole genome shotgun (WGS) entry which is preliminary data.</text>
</comment>
<dbReference type="PANTHER" id="PTHR32309:SF13">
    <property type="entry name" value="FERRIC ENTEROBACTIN TRANSPORT PROTEIN FEPE"/>
    <property type="match status" value="1"/>
</dbReference>
<dbReference type="FunFam" id="3.40.50.300:FF:000527">
    <property type="entry name" value="Tyrosine-protein kinase etk"/>
    <property type="match status" value="1"/>
</dbReference>
<keyword evidence="10" id="KW-0270">Exopolysaccharide synthesis</keyword>
<comment type="catalytic activity">
    <reaction evidence="11">
        <text>L-tyrosyl-[protein] + ATP = O-phospho-L-tyrosyl-[protein] + ADP + H(+)</text>
        <dbReference type="Rhea" id="RHEA:10596"/>
        <dbReference type="Rhea" id="RHEA-COMP:10136"/>
        <dbReference type="Rhea" id="RHEA-COMP:20101"/>
        <dbReference type="ChEBI" id="CHEBI:15378"/>
        <dbReference type="ChEBI" id="CHEBI:30616"/>
        <dbReference type="ChEBI" id="CHEBI:46858"/>
        <dbReference type="ChEBI" id="CHEBI:61978"/>
        <dbReference type="ChEBI" id="CHEBI:456216"/>
        <dbReference type="EC" id="2.7.10.2"/>
    </reaction>
</comment>
<evidence type="ECO:0000256" key="5">
    <source>
        <dbReference type="ARBA" id="ARBA00022741"/>
    </source>
</evidence>
<evidence type="ECO:0000256" key="8">
    <source>
        <dbReference type="ARBA" id="ARBA00022903"/>
    </source>
</evidence>
<dbReference type="NCBIfam" id="TIGR01007">
    <property type="entry name" value="eps_fam"/>
    <property type="match status" value="1"/>
</dbReference>
<dbReference type="EC" id="2.7.10.2" evidence="3"/>
<keyword evidence="6 12" id="KW-0418">Kinase</keyword>
<comment type="pathway">
    <text evidence="1">Capsule biogenesis; capsule polysaccharide biosynthesis.</text>
</comment>
<dbReference type="InterPro" id="IPR027417">
    <property type="entry name" value="P-loop_NTPase"/>
</dbReference>
<sequence>MMFGMKKNKLDSTSQKHGVNLITYNHPQDVVAEQFRTIRTNIQFTAVDKKIKSIVFTSSEPSEGKSTVSNNFAVTCANQGSKVVLIDADLRRPTIHKTFGLDNKVGLSNYLLGNAKLDEILQPALVRNLYIIPSGPIPPNPSELLGSVRVKDLIKELESKFDMLVLDAPPVNTVTDTQVLATVVDGVVMVVPQGIAMKAGVRHARESLELVHAHIIGAILNRVTVQKSVYYGGEYYGAEKK</sequence>
<evidence type="ECO:0000256" key="11">
    <source>
        <dbReference type="ARBA" id="ARBA00051245"/>
    </source>
</evidence>
<evidence type="ECO:0000256" key="1">
    <source>
        <dbReference type="ARBA" id="ARBA00005132"/>
    </source>
</evidence>
<protein>
    <recommendedName>
        <fullName evidence="3">non-specific protein-tyrosine kinase</fullName>
        <ecNumber evidence="3">2.7.10.2</ecNumber>
    </recommendedName>
</protein>
<evidence type="ECO:0000256" key="2">
    <source>
        <dbReference type="ARBA" id="ARBA00007316"/>
    </source>
</evidence>
<dbReference type="InterPro" id="IPR050445">
    <property type="entry name" value="Bact_polysacc_biosynth/exp"/>
</dbReference>
<name>A0A0R1K612_9LACO</name>
<keyword evidence="9" id="KW-0829">Tyrosine-protein kinase</keyword>
<dbReference type="STRING" id="1423775.FD03_GL001400"/>
<dbReference type="PANTHER" id="PTHR32309">
    <property type="entry name" value="TYROSINE-PROTEIN KINASE"/>
    <property type="match status" value="1"/>
</dbReference>
<evidence type="ECO:0000256" key="9">
    <source>
        <dbReference type="ARBA" id="ARBA00023137"/>
    </source>
</evidence>
<dbReference type="Pfam" id="PF10609">
    <property type="entry name" value="ParA"/>
    <property type="match status" value="1"/>
</dbReference>
<dbReference type="EMBL" id="AZDZ01000019">
    <property type="protein sequence ID" value="KRK79037.1"/>
    <property type="molecule type" value="Genomic_DNA"/>
</dbReference>
<dbReference type="PATRIC" id="fig|1423775.4.peg.1429"/>